<keyword evidence="1" id="KW-0812">Transmembrane</keyword>
<feature type="transmembrane region" description="Helical" evidence="1">
    <location>
        <begin position="105"/>
        <end position="124"/>
    </location>
</feature>
<dbReference type="Proteomes" id="UP000028523">
    <property type="component" value="Unassembled WGS sequence"/>
</dbReference>
<comment type="caution">
    <text evidence="2">The sequence shown here is derived from an EMBL/GenBank/DDBJ whole genome shotgun (WGS) entry which is preliminary data.</text>
</comment>
<dbReference type="AlphaFoldDB" id="A0A084U3J4"/>
<organism evidence="2 3">
    <name type="scientific">Malacoplasma iowae DK-CPA</name>
    <dbReference type="NCBI Taxonomy" id="1394179"/>
    <lineage>
        <taxon>Bacteria</taxon>
        <taxon>Bacillati</taxon>
        <taxon>Mycoplasmatota</taxon>
        <taxon>Mycoplasmoidales</taxon>
        <taxon>Mycoplasmoidaceae</taxon>
        <taxon>Malacoplasma</taxon>
    </lineage>
</organism>
<reference evidence="2 3" key="1">
    <citation type="journal article" date="2014" name="PLoS ONE">
        <title>Reduction of Hydrogen Peroxide Accumulation and Toxicity by a Catalase from Mycoplasma iowae.</title>
        <authorList>
            <person name="Pritchard R.E."/>
            <person name="Prassinos A.J."/>
            <person name="Osborne J.D."/>
            <person name="Raviv Z."/>
            <person name="Balish M.F."/>
        </authorList>
    </citation>
    <scope>NUCLEOTIDE SEQUENCE [LARGE SCALE GENOMIC DNA]</scope>
    <source>
        <strain evidence="2 3">DK-CPA</strain>
    </source>
</reference>
<dbReference type="Pfam" id="PF07667">
    <property type="entry name" value="DUF1600"/>
    <property type="match status" value="1"/>
</dbReference>
<evidence type="ECO:0000313" key="3">
    <source>
        <dbReference type="Proteomes" id="UP000028523"/>
    </source>
</evidence>
<keyword evidence="1" id="KW-1133">Transmembrane helix</keyword>
<feature type="transmembrane region" description="Helical" evidence="1">
    <location>
        <begin position="38"/>
        <end position="63"/>
    </location>
</feature>
<protein>
    <submittedName>
        <fullName evidence="2">DUF1600 superfamily protein</fullName>
    </submittedName>
</protein>
<evidence type="ECO:0000256" key="1">
    <source>
        <dbReference type="SAM" id="Phobius"/>
    </source>
</evidence>
<feature type="transmembrane region" description="Helical" evidence="1">
    <location>
        <begin position="75"/>
        <end position="93"/>
    </location>
</feature>
<dbReference type="EMBL" id="AWQU01000079">
    <property type="protein sequence ID" value="KFB07530.1"/>
    <property type="molecule type" value="Genomic_DNA"/>
</dbReference>
<proteinExistence type="predicted"/>
<dbReference type="InterPro" id="IPR011631">
    <property type="entry name" value="DUF1600"/>
</dbReference>
<keyword evidence="1" id="KW-0472">Membrane</keyword>
<gene>
    <name evidence="2" type="ORF">P271_372</name>
</gene>
<sequence length="290" mass="34572">MTKKLNLTKEVELTLAKDFHDNQANLSNNFRTFKIHQWISFACFIVAFVSFGCTIAGFVYTALKHEDLWTVVDKFTNLSNWLVFAYCSIYTFFPNKRYFKEDFFLIATITYIGFTFFGYNIILVGIGRYDGAYRGEFFDIFSDVWKHIVTPICFLIFGFYSMYERPWCIPKRKVKLLVVCMIVPTIYLIYLSTAPFWIQEPIRQFNKETGLKEILIIDNKIQYKTYSVYSWPTNTKDYPIAWLFIAVTYFVLLPAFILGSYSVWYIMWKHTYIYKLMEKDKENEARNIKK</sequence>
<feature type="transmembrane region" description="Helical" evidence="1">
    <location>
        <begin position="240"/>
        <end position="267"/>
    </location>
</feature>
<name>A0A084U3J4_MALIO</name>
<feature type="transmembrane region" description="Helical" evidence="1">
    <location>
        <begin position="175"/>
        <end position="198"/>
    </location>
</feature>
<dbReference type="RefSeq" id="WP_036452011.1">
    <property type="nucleotide sequence ID" value="NZ_AWQU01000079.1"/>
</dbReference>
<evidence type="ECO:0000313" key="2">
    <source>
        <dbReference type="EMBL" id="KFB07530.1"/>
    </source>
</evidence>
<keyword evidence="3" id="KW-1185">Reference proteome</keyword>
<feature type="transmembrane region" description="Helical" evidence="1">
    <location>
        <begin position="144"/>
        <end position="163"/>
    </location>
</feature>
<accession>A0A084U3J4</accession>